<organism evidence="1 2">
    <name type="scientific">Gigaspora margarita</name>
    <dbReference type="NCBI Taxonomy" id="4874"/>
    <lineage>
        <taxon>Eukaryota</taxon>
        <taxon>Fungi</taxon>
        <taxon>Fungi incertae sedis</taxon>
        <taxon>Mucoromycota</taxon>
        <taxon>Glomeromycotina</taxon>
        <taxon>Glomeromycetes</taxon>
        <taxon>Diversisporales</taxon>
        <taxon>Gigasporaceae</taxon>
        <taxon>Gigaspora</taxon>
    </lineage>
</organism>
<dbReference type="Proteomes" id="UP000789901">
    <property type="component" value="Unassembled WGS sequence"/>
</dbReference>
<dbReference type="SUPFAM" id="SSF53474">
    <property type="entry name" value="alpha/beta-Hydrolases"/>
    <property type="match status" value="1"/>
</dbReference>
<reference evidence="1 2" key="1">
    <citation type="submission" date="2021-06" db="EMBL/GenBank/DDBJ databases">
        <authorList>
            <person name="Kallberg Y."/>
            <person name="Tangrot J."/>
            <person name="Rosling A."/>
        </authorList>
    </citation>
    <scope>NUCLEOTIDE SEQUENCE [LARGE SCALE GENOMIC DNA]</scope>
    <source>
        <strain evidence="1 2">120-4 pot B 10/14</strain>
    </source>
</reference>
<comment type="caution">
    <text evidence="1">The sequence shown here is derived from an EMBL/GenBank/DDBJ whole genome shotgun (WGS) entry which is preliminary data.</text>
</comment>
<evidence type="ECO:0000313" key="2">
    <source>
        <dbReference type="Proteomes" id="UP000789901"/>
    </source>
</evidence>
<protein>
    <submittedName>
        <fullName evidence="1">40488_t:CDS:1</fullName>
    </submittedName>
</protein>
<feature type="non-terminal residue" evidence="1">
    <location>
        <position position="1"/>
    </location>
</feature>
<evidence type="ECO:0000313" key="1">
    <source>
        <dbReference type="EMBL" id="CAG8841782.1"/>
    </source>
</evidence>
<sequence>GGALALYATMDTKIKDLSGCIALSPLFKLEQGINAPEILIRAGKIVNRLIPNFTIKLELDSERFTSNVMDIIKYGNTLLKNKFNNKPPPILLVYGTKDKISDIKATKKFYNNLKGNSNVNECCSSRNQHSHCLHYEDKKDEVIDYCIQWILAGGNHSESSENREAVV</sequence>
<dbReference type="InterPro" id="IPR029058">
    <property type="entry name" value="AB_hydrolase_fold"/>
</dbReference>
<name>A0ABN7WWU3_GIGMA</name>
<gene>
    <name evidence="1" type="ORF">GMARGA_LOCUS35627</name>
</gene>
<proteinExistence type="predicted"/>
<dbReference type="EMBL" id="CAJVQB010066859">
    <property type="protein sequence ID" value="CAG8841782.1"/>
    <property type="molecule type" value="Genomic_DNA"/>
</dbReference>
<dbReference type="Gene3D" id="3.40.50.1820">
    <property type="entry name" value="alpha/beta hydrolase"/>
    <property type="match status" value="1"/>
</dbReference>
<accession>A0ABN7WWU3</accession>
<keyword evidence="2" id="KW-1185">Reference proteome</keyword>